<dbReference type="Gene3D" id="3.40.50.800">
    <property type="entry name" value="Anticodon-binding domain"/>
    <property type="match status" value="1"/>
</dbReference>
<dbReference type="InterPro" id="IPR033721">
    <property type="entry name" value="ProRS_core_arch_euk"/>
</dbReference>
<feature type="domain" description="Aminoacyl-transfer RNA synthetases class-II family profile" evidence="9">
    <location>
        <begin position="20"/>
        <end position="289"/>
    </location>
</feature>
<dbReference type="Gene3D" id="3.30.930.10">
    <property type="entry name" value="Bira Bifunctional Protein, Domain 2"/>
    <property type="match status" value="1"/>
</dbReference>
<comment type="subcellular location">
    <subcellularLocation>
        <location evidence="8">Cytoplasm</location>
    </subcellularLocation>
</comment>
<dbReference type="PANTHER" id="PTHR43382:SF2">
    <property type="entry name" value="BIFUNCTIONAL GLUTAMATE_PROLINE--TRNA LIGASE"/>
    <property type="match status" value="1"/>
</dbReference>
<dbReference type="PROSITE" id="PS50862">
    <property type="entry name" value="AA_TRNA_LIGASE_II"/>
    <property type="match status" value="1"/>
</dbReference>
<dbReference type="InterPro" id="IPR004154">
    <property type="entry name" value="Anticodon-bd"/>
</dbReference>
<evidence type="ECO:0000256" key="5">
    <source>
        <dbReference type="ARBA" id="ARBA00022917"/>
    </source>
</evidence>
<gene>
    <name evidence="8 10" type="primary">proS</name>
    <name evidence="10" type="ORF">AB8U03_06445</name>
</gene>
<dbReference type="SUPFAM" id="SSF52954">
    <property type="entry name" value="Class II aaRS ABD-related"/>
    <property type="match status" value="1"/>
</dbReference>
<dbReference type="Pfam" id="PF03129">
    <property type="entry name" value="HGTP_anticodon"/>
    <property type="match status" value="1"/>
</dbReference>
<dbReference type="CDD" id="cd00778">
    <property type="entry name" value="ProRS_core_arch_euk"/>
    <property type="match status" value="1"/>
</dbReference>
<dbReference type="EMBL" id="JBGEWD010000004">
    <property type="protein sequence ID" value="MEY7999836.1"/>
    <property type="molecule type" value="Genomic_DNA"/>
</dbReference>
<dbReference type="Gene3D" id="3.30.110.30">
    <property type="entry name" value="C-terminal domain of ProRS"/>
    <property type="match status" value="1"/>
</dbReference>
<evidence type="ECO:0000256" key="1">
    <source>
        <dbReference type="ARBA" id="ARBA00022490"/>
    </source>
</evidence>
<dbReference type="InterPro" id="IPR004499">
    <property type="entry name" value="Pro-tRNA-ligase_IIa_arc-type"/>
</dbReference>
<dbReference type="SUPFAM" id="SSF55681">
    <property type="entry name" value="Class II aaRS and biotin synthetases"/>
    <property type="match status" value="1"/>
</dbReference>
<dbReference type="Pfam" id="PF09180">
    <property type="entry name" value="ProRS-C_1"/>
    <property type="match status" value="1"/>
</dbReference>
<dbReference type="EC" id="6.1.1.15" evidence="8"/>
<dbReference type="HAMAP" id="MF_01571">
    <property type="entry name" value="Pro_tRNA_synth_type3"/>
    <property type="match status" value="1"/>
</dbReference>
<reference evidence="10 11" key="1">
    <citation type="submission" date="2024-08" db="EMBL/GenBank/DDBJ databases">
        <title>Clostridium lapicellarii sp. nov., and Clostridium renhuaiense sp. nov., two species isolated from the mud in a fermentation cellar used for producing sauce-flavour Chinese liquors.</title>
        <authorList>
            <person name="Yang F."/>
            <person name="Wang H."/>
            <person name="Chen L.Q."/>
            <person name="Zhou N."/>
            <person name="Lu J.J."/>
            <person name="Pu X.X."/>
            <person name="Wan B."/>
            <person name="Wang L."/>
            <person name="Liu S.J."/>
        </authorList>
    </citation>
    <scope>NUCLEOTIDE SEQUENCE [LARGE SCALE GENOMIC DNA]</scope>
    <source>
        <strain evidence="10 11">MT-5</strain>
    </source>
</reference>
<comment type="similarity">
    <text evidence="8">Belongs to the class-II aminoacyl-tRNA synthetase family. ProS type 3 subfamily.</text>
</comment>
<dbReference type="Proteomes" id="UP001564657">
    <property type="component" value="Unassembled WGS sequence"/>
</dbReference>
<sequence>MEVVKLDKKLVEQITSRSEDFAQWYTDIVRKAELADYSSVRGCMIIRPYGYAIWEGIQKYVDTKIKETGHENVYMPVFIPEHLLEKEKEHVEGFAPEVAWVTEGGNEELTERLCVRPTSETLFCDHFAKIIHSYKDLPKLYNQWCSVVRWEKTTRPFLRTAEFLWQEGHTIHATKEEAEEETRYILNLYSELCKDVLAMPVIQGKKTESEKFAGAVDTYTIESLMHDGKALQAGTSHYLGENFAKAFGIQYSDKEGKQQYVHYTTWAVTTRLIGAIIMVHGDDNGMVMPPRIAPIQVIIVPIAQHKDGVLEKANELKNILSKSLRVKIDDSDKTPGWKFSEYEMKGVPVRLEVGPKDIEKNQVVLARRDTGEKTVVSMDNLENEVTGLLDKIHNAMFEKAKSFRDNNTHDALNMEEFKNIEENKTGFVRAMWCGDSKCEEKIREVTGATSRCIPFDQEHISDTCVCCGKKADKLVYWGRAY</sequence>
<comment type="domain">
    <text evidence="8">Consists of three domains: the N-terminal catalytic domain, the anticodon-binding domain and the C-terminal extension.</text>
</comment>
<dbReference type="CDD" id="cd00862">
    <property type="entry name" value="ProRS_anticodon_zinc"/>
    <property type="match status" value="1"/>
</dbReference>
<evidence type="ECO:0000256" key="7">
    <source>
        <dbReference type="ARBA" id="ARBA00047671"/>
    </source>
</evidence>
<evidence type="ECO:0000313" key="11">
    <source>
        <dbReference type="Proteomes" id="UP001564657"/>
    </source>
</evidence>
<keyword evidence="1 8" id="KW-0963">Cytoplasm</keyword>
<organism evidence="10 11">
    <name type="scientific">Clostridium moutaii</name>
    <dbReference type="NCBI Taxonomy" id="3240932"/>
    <lineage>
        <taxon>Bacteria</taxon>
        <taxon>Bacillati</taxon>
        <taxon>Bacillota</taxon>
        <taxon>Clostridia</taxon>
        <taxon>Eubacteriales</taxon>
        <taxon>Clostridiaceae</taxon>
        <taxon>Clostridium</taxon>
    </lineage>
</organism>
<dbReference type="PANTHER" id="PTHR43382">
    <property type="entry name" value="PROLYL-TRNA SYNTHETASE"/>
    <property type="match status" value="1"/>
</dbReference>
<keyword evidence="4 8" id="KW-0067">ATP-binding</keyword>
<dbReference type="InterPro" id="IPR045864">
    <property type="entry name" value="aa-tRNA-synth_II/BPL/LPL"/>
</dbReference>
<comment type="function">
    <text evidence="8">Catalyzes the attachment of proline to tRNA(Pro) in a two-step reaction: proline is first activated by ATP to form Pro-AMP and then transferred to the acceptor end of tRNA(Pro).</text>
</comment>
<dbReference type="GO" id="GO:0004827">
    <property type="term" value="F:proline-tRNA ligase activity"/>
    <property type="evidence" value="ECO:0007669"/>
    <property type="project" value="UniProtKB-EC"/>
</dbReference>
<keyword evidence="3 8" id="KW-0547">Nucleotide-binding</keyword>
<evidence type="ECO:0000256" key="6">
    <source>
        <dbReference type="ARBA" id="ARBA00023146"/>
    </source>
</evidence>
<dbReference type="InterPro" id="IPR006195">
    <property type="entry name" value="aa-tRNA-synth_II"/>
</dbReference>
<dbReference type="InterPro" id="IPR016061">
    <property type="entry name" value="Pro-tRNA_ligase_II_C"/>
</dbReference>
<dbReference type="Pfam" id="PF00587">
    <property type="entry name" value="tRNA-synt_2b"/>
    <property type="match status" value="1"/>
</dbReference>
<dbReference type="InterPro" id="IPR002314">
    <property type="entry name" value="aa-tRNA-synt_IIb"/>
</dbReference>
<evidence type="ECO:0000256" key="4">
    <source>
        <dbReference type="ARBA" id="ARBA00022840"/>
    </source>
</evidence>
<dbReference type="InterPro" id="IPR017449">
    <property type="entry name" value="Pro-tRNA_synth_II"/>
</dbReference>
<proteinExistence type="inferred from homology"/>
<dbReference type="SMART" id="SM00946">
    <property type="entry name" value="ProRS-C_1"/>
    <property type="match status" value="1"/>
</dbReference>
<keyword evidence="6 8" id="KW-0030">Aminoacyl-tRNA synthetase</keyword>
<evidence type="ECO:0000256" key="2">
    <source>
        <dbReference type="ARBA" id="ARBA00022598"/>
    </source>
</evidence>
<keyword evidence="11" id="KW-1185">Reference proteome</keyword>
<keyword evidence="5 8" id="KW-0648">Protein biosynthesis</keyword>
<dbReference type="PRINTS" id="PR01046">
    <property type="entry name" value="TRNASYNTHPRO"/>
</dbReference>
<dbReference type="SUPFAM" id="SSF64586">
    <property type="entry name" value="C-terminal domain of ProRS"/>
    <property type="match status" value="1"/>
</dbReference>
<dbReference type="InterPro" id="IPR036621">
    <property type="entry name" value="Anticodon-bd_dom_sf"/>
</dbReference>
<evidence type="ECO:0000256" key="8">
    <source>
        <dbReference type="HAMAP-Rule" id="MF_01571"/>
    </source>
</evidence>
<evidence type="ECO:0000256" key="3">
    <source>
        <dbReference type="ARBA" id="ARBA00022741"/>
    </source>
</evidence>
<dbReference type="InterPro" id="IPR002316">
    <property type="entry name" value="Pro-tRNA-ligase_IIa"/>
</dbReference>
<name>A0ABV4BQB8_9CLOT</name>
<comment type="subunit">
    <text evidence="8">Homodimer.</text>
</comment>
<dbReference type="NCBIfam" id="TIGR00408">
    <property type="entry name" value="proS_fam_I"/>
    <property type="match status" value="1"/>
</dbReference>
<comment type="caution">
    <text evidence="10">The sequence shown here is derived from an EMBL/GenBank/DDBJ whole genome shotgun (WGS) entry which is preliminary data.</text>
</comment>
<keyword evidence="2 8" id="KW-0436">Ligase</keyword>
<accession>A0ABV4BQB8</accession>
<protein>
    <recommendedName>
        <fullName evidence="8">Proline--tRNA ligase</fullName>
        <ecNumber evidence="8">6.1.1.15</ecNumber>
    </recommendedName>
    <alternativeName>
        <fullName evidence="8">Prolyl-tRNA synthetase</fullName>
        <shortName evidence="8">ProRS</shortName>
    </alternativeName>
</protein>
<evidence type="ECO:0000259" key="9">
    <source>
        <dbReference type="PROSITE" id="PS50862"/>
    </source>
</evidence>
<comment type="catalytic activity">
    <reaction evidence="7 8">
        <text>tRNA(Pro) + L-proline + ATP = L-prolyl-tRNA(Pro) + AMP + diphosphate</text>
        <dbReference type="Rhea" id="RHEA:14305"/>
        <dbReference type="Rhea" id="RHEA-COMP:9700"/>
        <dbReference type="Rhea" id="RHEA-COMP:9702"/>
        <dbReference type="ChEBI" id="CHEBI:30616"/>
        <dbReference type="ChEBI" id="CHEBI:33019"/>
        <dbReference type="ChEBI" id="CHEBI:60039"/>
        <dbReference type="ChEBI" id="CHEBI:78442"/>
        <dbReference type="ChEBI" id="CHEBI:78532"/>
        <dbReference type="ChEBI" id="CHEBI:456215"/>
        <dbReference type="EC" id="6.1.1.15"/>
    </reaction>
</comment>
<evidence type="ECO:0000313" key="10">
    <source>
        <dbReference type="EMBL" id="MEY7999836.1"/>
    </source>
</evidence>